<sequence>MRLAPQELADAPLGTTNAGVEGASASSGTGQSTLDDRAARRAVRGLGRPSGPDGRAPQRGLAVPKLGQVLRATVRANGWQEELGHGWVFGHWEEVVGSLNAAHSQPEKIEEQVLYISCDSSNWSSNLRLLQRHILARIAQKVGPDVVVQLRITGPKQHRNYEGPLWVKPQGSTDTYG</sequence>
<reference evidence="2 3" key="1">
    <citation type="submission" date="2020-11" db="EMBL/GenBank/DDBJ databases">
        <title>Corynebacterium sp. ZJ-599.</title>
        <authorList>
            <person name="Zhou J."/>
        </authorList>
    </citation>
    <scope>NUCLEOTIDE SEQUENCE [LARGE SCALE GENOMIC DNA]</scope>
    <source>
        <strain evidence="2 3">ZJ-599</strain>
    </source>
</reference>
<protein>
    <submittedName>
        <fullName evidence="2">DUF721 domain-containing protein</fullName>
    </submittedName>
</protein>
<proteinExistence type="predicted"/>
<accession>A0A7T0KHW6</accession>
<gene>
    <name evidence="2" type="ORF">G7Y31_00020</name>
</gene>
<dbReference type="EMBL" id="CP064954">
    <property type="protein sequence ID" value="QPK80224.1"/>
    <property type="molecule type" value="Genomic_DNA"/>
</dbReference>
<dbReference type="AlphaFoldDB" id="A0A7T0KHW6"/>
<name>A0A7T0KHW6_9CORY</name>
<organism evidence="2 3">
    <name type="scientific">Corynebacterium lizhenjunii</name>
    <dbReference type="NCBI Taxonomy" id="2709394"/>
    <lineage>
        <taxon>Bacteria</taxon>
        <taxon>Bacillati</taxon>
        <taxon>Actinomycetota</taxon>
        <taxon>Actinomycetes</taxon>
        <taxon>Mycobacteriales</taxon>
        <taxon>Corynebacteriaceae</taxon>
        <taxon>Corynebacterium</taxon>
    </lineage>
</organism>
<evidence type="ECO:0000313" key="3">
    <source>
        <dbReference type="Proteomes" id="UP000594681"/>
    </source>
</evidence>
<keyword evidence="3" id="KW-1185">Reference proteome</keyword>
<dbReference type="Proteomes" id="UP000594681">
    <property type="component" value="Chromosome"/>
</dbReference>
<dbReference type="PANTHER" id="PTHR36456">
    <property type="entry name" value="UPF0232 PROTEIN SCO3875"/>
    <property type="match status" value="1"/>
</dbReference>
<dbReference type="InterPro" id="IPR007922">
    <property type="entry name" value="DciA-like"/>
</dbReference>
<dbReference type="KEGG" id="cliz:G7Y31_00020"/>
<dbReference type="PANTHER" id="PTHR36456:SF1">
    <property type="entry name" value="UPF0232 PROTEIN SCO3875"/>
    <property type="match status" value="1"/>
</dbReference>
<feature type="region of interest" description="Disordered" evidence="1">
    <location>
        <begin position="1"/>
        <end position="61"/>
    </location>
</feature>
<evidence type="ECO:0000256" key="1">
    <source>
        <dbReference type="SAM" id="MobiDB-lite"/>
    </source>
</evidence>
<evidence type="ECO:0000313" key="2">
    <source>
        <dbReference type="EMBL" id="QPK80224.1"/>
    </source>
</evidence>
<feature type="compositionally biased region" description="Low complexity" evidence="1">
    <location>
        <begin position="22"/>
        <end position="33"/>
    </location>
</feature>
<dbReference type="Pfam" id="PF05258">
    <property type="entry name" value="DciA"/>
    <property type="match status" value="1"/>
</dbReference>